<keyword evidence="1" id="KW-0472">Membrane</keyword>
<proteinExistence type="predicted"/>
<organism evidence="3 4">
    <name type="scientific">Ventrimonas faecis</name>
    <dbReference type="NCBI Taxonomy" id="3133170"/>
    <lineage>
        <taxon>Bacteria</taxon>
        <taxon>Bacillati</taxon>
        <taxon>Bacillota</taxon>
        <taxon>Clostridia</taxon>
        <taxon>Lachnospirales</taxon>
        <taxon>Lachnospiraceae</taxon>
        <taxon>Ventrimonas</taxon>
    </lineage>
</organism>
<feature type="domain" description="Prepilin type IV endopeptidase peptidase" evidence="2">
    <location>
        <begin position="1"/>
        <end position="96"/>
    </location>
</feature>
<dbReference type="EMBL" id="JBBMFJ010000020">
    <property type="protein sequence ID" value="MEQ2563556.1"/>
    <property type="molecule type" value="Genomic_DNA"/>
</dbReference>
<feature type="transmembrane region" description="Helical" evidence="1">
    <location>
        <begin position="136"/>
        <end position="156"/>
    </location>
</feature>
<dbReference type="EC" id="3.4.23.-" evidence="3"/>
<feature type="transmembrane region" description="Helical" evidence="1">
    <location>
        <begin position="67"/>
        <end position="94"/>
    </location>
</feature>
<comment type="caution">
    <text evidence="3">The sequence shown here is derived from an EMBL/GenBank/DDBJ whole genome shotgun (WGS) entry which is preliminary data.</text>
</comment>
<accession>A0ABV1HML0</accession>
<reference evidence="3 4" key="1">
    <citation type="submission" date="2024-03" db="EMBL/GenBank/DDBJ databases">
        <title>Human intestinal bacterial collection.</title>
        <authorList>
            <person name="Pauvert C."/>
            <person name="Hitch T.C.A."/>
            <person name="Clavel T."/>
        </authorList>
    </citation>
    <scope>NUCLEOTIDE SEQUENCE [LARGE SCALE GENOMIC DNA]</scope>
    <source>
        <strain evidence="3 4">CLA-AP-H27</strain>
    </source>
</reference>
<name>A0ABV1HML0_9FIRM</name>
<dbReference type="Proteomes" id="UP001437460">
    <property type="component" value="Unassembled WGS sequence"/>
</dbReference>
<dbReference type="RefSeq" id="WP_349229683.1">
    <property type="nucleotide sequence ID" value="NZ_JBBMFJ010000020.1"/>
</dbReference>
<dbReference type="GO" id="GO:0016787">
    <property type="term" value="F:hydrolase activity"/>
    <property type="evidence" value="ECO:0007669"/>
    <property type="project" value="UniProtKB-KW"/>
</dbReference>
<keyword evidence="3" id="KW-0378">Hydrolase</keyword>
<sequence>MFLAAGLCFCAWTDLRWGRVPNEALILLALAGVLARGMGFLTGALPFLLFGMCLFRFRAMGAGDGKLMAVIGGYLGIRGGFYAVALGFLVGALWSLWRFRRPGLVAERFCYLRGYVRTVVQGRCLPPYDLLEHTEVSYHIPFAVCLAAGVFAYGVLRWMEVL</sequence>
<keyword evidence="4" id="KW-1185">Reference proteome</keyword>
<keyword evidence="1" id="KW-1133">Transmembrane helix</keyword>
<evidence type="ECO:0000313" key="4">
    <source>
        <dbReference type="Proteomes" id="UP001437460"/>
    </source>
</evidence>
<keyword evidence="1" id="KW-0812">Transmembrane</keyword>
<protein>
    <submittedName>
        <fullName evidence="3">A24 family peptidase</fullName>
        <ecNumber evidence="3">3.4.23.-</ecNumber>
    </submittedName>
</protein>
<evidence type="ECO:0000259" key="2">
    <source>
        <dbReference type="Pfam" id="PF01478"/>
    </source>
</evidence>
<feature type="transmembrane region" description="Helical" evidence="1">
    <location>
        <begin position="28"/>
        <end position="55"/>
    </location>
</feature>
<evidence type="ECO:0000313" key="3">
    <source>
        <dbReference type="EMBL" id="MEQ2563556.1"/>
    </source>
</evidence>
<dbReference type="Pfam" id="PF01478">
    <property type="entry name" value="Peptidase_A24"/>
    <property type="match status" value="1"/>
</dbReference>
<dbReference type="InterPro" id="IPR000045">
    <property type="entry name" value="Prepilin_IV_endopep_pep"/>
</dbReference>
<gene>
    <name evidence="3" type="ORF">WMO41_10370</name>
</gene>
<evidence type="ECO:0000256" key="1">
    <source>
        <dbReference type="SAM" id="Phobius"/>
    </source>
</evidence>
<dbReference type="Gene3D" id="1.20.120.1220">
    <property type="match status" value="1"/>
</dbReference>